<feature type="transmembrane region" description="Helical" evidence="1">
    <location>
        <begin position="6"/>
        <end position="27"/>
    </location>
</feature>
<dbReference type="Pfam" id="PF09581">
    <property type="entry name" value="Spore_III_AF"/>
    <property type="match status" value="1"/>
</dbReference>
<dbReference type="NCBIfam" id="TIGR02896">
    <property type="entry name" value="spore_III_AF"/>
    <property type="match status" value="1"/>
</dbReference>
<keyword evidence="1" id="KW-0812">Transmembrane</keyword>
<evidence type="ECO:0000256" key="1">
    <source>
        <dbReference type="SAM" id="Phobius"/>
    </source>
</evidence>
<evidence type="ECO:0000313" key="2">
    <source>
        <dbReference type="EMBL" id="GEN87421.1"/>
    </source>
</evidence>
<proteinExistence type="predicted"/>
<protein>
    <recommendedName>
        <fullName evidence="4">Stage III sporulation protein AF</fullName>
    </recommendedName>
</protein>
<gene>
    <name evidence="2" type="ORF">OSO01_21600</name>
</gene>
<evidence type="ECO:0008006" key="4">
    <source>
        <dbReference type="Google" id="ProtNLM"/>
    </source>
</evidence>
<dbReference type="Proteomes" id="UP000321558">
    <property type="component" value="Unassembled WGS sequence"/>
</dbReference>
<dbReference type="RefSeq" id="WP_246145123.1">
    <property type="nucleotide sequence ID" value="NZ_BJYM01000008.1"/>
</dbReference>
<reference evidence="2 3" key="1">
    <citation type="submission" date="2019-07" db="EMBL/GenBank/DDBJ databases">
        <title>Whole genome shotgun sequence of Oceanobacillus sojae NBRC 105379.</title>
        <authorList>
            <person name="Hosoyama A."/>
            <person name="Uohara A."/>
            <person name="Ohji S."/>
            <person name="Ichikawa N."/>
        </authorList>
    </citation>
    <scope>NUCLEOTIDE SEQUENCE [LARGE SCALE GENOMIC DNA]</scope>
    <source>
        <strain evidence="2 3">NBRC 105379</strain>
    </source>
</reference>
<dbReference type="InterPro" id="IPR014245">
    <property type="entry name" value="Spore_III_AF"/>
</dbReference>
<keyword evidence="1" id="KW-0472">Membrane</keyword>
<dbReference type="STRING" id="582851.GCA_900162665_00599"/>
<keyword evidence="1" id="KW-1133">Transmembrane helix</keyword>
<dbReference type="AlphaFoldDB" id="A0A511ZJ04"/>
<sequence>MIRIGIFTDWVTQIILFIILASVIDLLIPANHLQKYVRLAISLILILILLQPVFYLFNTDINAAISSSMNRIESQFNNQSSIENQIDFEKNEIENGQDAYILKQMAIELEKIAEESLKEEFAVEITSIDFQFAVTDSLTYEDLTEVIVYITESEPGEGAMNTVEDVVIEWDHEEEEHAEESFQEIENSLRELWEIEDKEITVYWEGEGF</sequence>
<feature type="transmembrane region" description="Helical" evidence="1">
    <location>
        <begin position="39"/>
        <end position="57"/>
    </location>
</feature>
<organism evidence="2 3">
    <name type="scientific">Oceanobacillus sojae</name>
    <dbReference type="NCBI Taxonomy" id="582851"/>
    <lineage>
        <taxon>Bacteria</taxon>
        <taxon>Bacillati</taxon>
        <taxon>Bacillota</taxon>
        <taxon>Bacilli</taxon>
        <taxon>Bacillales</taxon>
        <taxon>Bacillaceae</taxon>
        <taxon>Oceanobacillus</taxon>
    </lineage>
</organism>
<keyword evidence="3" id="KW-1185">Reference proteome</keyword>
<evidence type="ECO:0000313" key="3">
    <source>
        <dbReference type="Proteomes" id="UP000321558"/>
    </source>
</evidence>
<dbReference type="EMBL" id="BJYM01000008">
    <property type="protein sequence ID" value="GEN87421.1"/>
    <property type="molecule type" value="Genomic_DNA"/>
</dbReference>
<accession>A0A511ZJ04</accession>
<comment type="caution">
    <text evidence="2">The sequence shown here is derived from an EMBL/GenBank/DDBJ whole genome shotgun (WGS) entry which is preliminary data.</text>
</comment>
<name>A0A511ZJ04_9BACI</name>